<gene>
    <name evidence="1" type="ORF">HZH66_002948</name>
</gene>
<dbReference type="EMBL" id="JACSEA010000002">
    <property type="protein sequence ID" value="KAF7408411.1"/>
    <property type="molecule type" value="Genomic_DNA"/>
</dbReference>
<dbReference type="AlphaFoldDB" id="A0A834KKF7"/>
<accession>A0A834KKF7</accession>
<reference evidence="1" key="1">
    <citation type="journal article" date="2020" name="G3 (Bethesda)">
        <title>High-Quality Assemblies for Three Invasive Social Wasps from the &lt;i&gt;Vespula&lt;/i&gt; Genus.</title>
        <authorList>
            <person name="Harrop T.W.R."/>
            <person name="Guhlin J."/>
            <person name="McLaughlin G.M."/>
            <person name="Permina E."/>
            <person name="Stockwell P."/>
            <person name="Gilligan J."/>
            <person name="Le Lec M.F."/>
            <person name="Gruber M.A.M."/>
            <person name="Quinn O."/>
            <person name="Lovegrove M."/>
            <person name="Duncan E.J."/>
            <person name="Remnant E.J."/>
            <person name="Van Eeckhoven J."/>
            <person name="Graham B."/>
            <person name="Knapp R.A."/>
            <person name="Langford K.W."/>
            <person name="Kronenberg Z."/>
            <person name="Press M.O."/>
            <person name="Eacker S.M."/>
            <person name="Wilson-Rankin E.E."/>
            <person name="Purcell J."/>
            <person name="Lester P.J."/>
            <person name="Dearden P.K."/>
        </authorList>
    </citation>
    <scope>NUCLEOTIDE SEQUENCE</scope>
    <source>
        <strain evidence="1">Marl-1</strain>
    </source>
</reference>
<evidence type="ECO:0000313" key="2">
    <source>
        <dbReference type="Proteomes" id="UP000614350"/>
    </source>
</evidence>
<keyword evidence="2" id="KW-1185">Reference proteome</keyword>
<proteinExistence type="predicted"/>
<organism evidence="1 2">
    <name type="scientific">Vespula vulgaris</name>
    <name type="common">Yellow jacket</name>
    <name type="synonym">Wasp</name>
    <dbReference type="NCBI Taxonomy" id="7454"/>
    <lineage>
        <taxon>Eukaryota</taxon>
        <taxon>Metazoa</taxon>
        <taxon>Ecdysozoa</taxon>
        <taxon>Arthropoda</taxon>
        <taxon>Hexapoda</taxon>
        <taxon>Insecta</taxon>
        <taxon>Pterygota</taxon>
        <taxon>Neoptera</taxon>
        <taxon>Endopterygota</taxon>
        <taxon>Hymenoptera</taxon>
        <taxon>Apocrita</taxon>
        <taxon>Aculeata</taxon>
        <taxon>Vespoidea</taxon>
        <taxon>Vespidae</taxon>
        <taxon>Vespinae</taxon>
        <taxon>Vespula</taxon>
    </lineage>
</organism>
<dbReference type="Proteomes" id="UP000614350">
    <property type="component" value="Unassembled WGS sequence"/>
</dbReference>
<name>A0A834KKF7_VESVU</name>
<comment type="caution">
    <text evidence="1">The sequence shown here is derived from an EMBL/GenBank/DDBJ whole genome shotgun (WGS) entry which is preliminary data.</text>
</comment>
<protein>
    <submittedName>
        <fullName evidence="1">Uncharacterized protein</fullName>
    </submittedName>
</protein>
<evidence type="ECO:0000313" key="1">
    <source>
        <dbReference type="EMBL" id="KAF7408411.1"/>
    </source>
</evidence>
<sequence>MALAARLTEIFPKKNGILPPLLQRTTINLSSQAFQEPSHRDLSYSRGNSFAYPSPRIRLCHRISESLQLTMRDSLEFCVSLRLSLTLEVCSACLRTAVIYSLLEGIARYSPLAICGDDSGCNVDVARGNGDGGSGGKGSASVGDILRKIEKGLNFVGFQD</sequence>